<dbReference type="Pfam" id="PF00078">
    <property type="entry name" value="RVT_1"/>
    <property type="match status" value="1"/>
</dbReference>
<accession>A0A6S7FNL3</accession>
<dbReference type="EMBL" id="CACRXK020000129">
    <property type="protein sequence ID" value="CAB3978612.1"/>
    <property type="molecule type" value="Genomic_DNA"/>
</dbReference>
<dbReference type="PANTHER" id="PTHR47510:SF3">
    <property type="entry name" value="ENDO_EXONUCLEASE_PHOSPHATASE DOMAIN-CONTAINING PROTEIN"/>
    <property type="match status" value="1"/>
</dbReference>
<dbReference type="AlphaFoldDB" id="A0A6S7FNL3"/>
<dbReference type="Proteomes" id="UP001152795">
    <property type="component" value="Unassembled WGS sequence"/>
</dbReference>
<keyword evidence="2" id="KW-1185">Reference proteome</keyword>
<dbReference type="InterPro" id="IPR000477">
    <property type="entry name" value="RT_dom"/>
</dbReference>
<protein>
    <submittedName>
        <fullName evidence="1">Uncharacterized protein</fullName>
    </submittedName>
</protein>
<evidence type="ECO:0000313" key="2">
    <source>
        <dbReference type="Proteomes" id="UP001152795"/>
    </source>
</evidence>
<gene>
    <name evidence="1" type="ORF">PACLA_8A028046</name>
</gene>
<proteinExistence type="predicted"/>
<reference evidence="1" key="1">
    <citation type="submission" date="2020-04" db="EMBL/GenBank/DDBJ databases">
        <authorList>
            <person name="Alioto T."/>
            <person name="Alioto T."/>
            <person name="Gomez Garrido J."/>
        </authorList>
    </citation>
    <scope>NUCLEOTIDE SEQUENCE</scope>
    <source>
        <strain evidence="1">A484AB</strain>
    </source>
</reference>
<sequence length="441" mass="50457">MDIMDVYQLKQIITEPTRITNYSQSLIDVFITNNPHKVNTSGVIRIGISDHYMIYVSTKVSIGKSLPKIVESTSFKNYNKVAFKSDLLNMLNSSFIGLELELDPNVMWLKWRNVFTSIVEKHAPLRIRKVRSQHTPWLTSEIKKEMNHRDYLKQKATRTNSRYFYQAYKVARNKTNKIIQKAKSEHFKSIINSNINNPKQLWKSVNIIRGKGSKTTNISSLNQEDDTVVGDKNIAETLNSYFVNVGPSLSGDLPESEKSYVDFVQYSANTTFTFNDITENDTLKLLQGLKTSKAAGPDKISARFVKDSAEVICQTLTLIFNRSLQQGIFPEDLKTAFVLPIFKDGDKTDCSNYRPISVLSIVAKIFEKIVYNQLITYIDENNILSNNQFGFRKSHSTLTSMLNATNNWLLNIDKGLINGVLFLDLRKAFETQLIMKYYLIS</sequence>
<name>A0A6S7FNL3_PARCT</name>
<evidence type="ECO:0000313" key="1">
    <source>
        <dbReference type="EMBL" id="CAB3978612.1"/>
    </source>
</evidence>
<dbReference type="PANTHER" id="PTHR47510">
    <property type="entry name" value="REVERSE TRANSCRIPTASE DOMAIN-CONTAINING PROTEIN"/>
    <property type="match status" value="1"/>
</dbReference>
<organism evidence="1 2">
    <name type="scientific">Paramuricea clavata</name>
    <name type="common">Red gorgonian</name>
    <name type="synonym">Violescent sea-whip</name>
    <dbReference type="NCBI Taxonomy" id="317549"/>
    <lineage>
        <taxon>Eukaryota</taxon>
        <taxon>Metazoa</taxon>
        <taxon>Cnidaria</taxon>
        <taxon>Anthozoa</taxon>
        <taxon>Octocorallia</taxon>
        <taxon>Malacalcyonacea</taxon>
        <taxon>Plexauridae</taxon>
        <taxon>Paramuricea</taxon>
    </lineage>
</organism>
<comment type="caution">
    <text evidence="1">The sequence shown here is derived from an EMBL/GenBank/DDBJ whole genome shotgun (WGS) entry which is preliminary data.</text>
</comment>
<dbReference type="OrthoDB" id="2717295at2759"/>